<dbReference type="PROSITE" id="PS50880">
    <property type="entry name" value="TOPRIM"/>
    <property type="match status" value="1"/>
</dbReference>
<dbReference type="PROSITE" id="PS00396">
    <property type="entry name" value="TOPO_IA_1"/>
    <property type="match status" value="1"/>
</dbReference>
<evidence type="ECO:0000256" key="2">
    <source>
        <dbReference type="ARBA" id="ARBA00009446"/>
    </source>
</evidence>
<dbReference type="GO" id="GO:0006265">
    <property type="term" value="P:DNA topological change"/>
    <property type="evidence" value="ECO:0007669"/>
    <property type="project" value="InterPro"/>
</dbReference>
<feature type="domain" description="Topo IA-type catalytic" evidence="15">
    <location>
        <begin position="152"/>
        <end position="597"/>
    </location>
</feature>
<dbReference type="GO" id="GO:0003917">
    <property type="term" value="F:DNA topoisomerase type I (single strand cut, ATP-independent) activity"/>
    <property type="evidence" value="ECO:0007669"/>
    <property type="project" value="UniProtKB-EC"/>
</dbReference>
<dbReference type="Pfam" id="PF01131">
    <property type="entry name" value="Topoisom_bac"/>
    <property type="match status" value="1"/>
</dbReference>
<feature type="domain" description="Toprim" evidence="14">
    <location>
        <begin position="2"/>
        <end position="133"/>
    </location>
</feature>
<dbReference type="GO" id="GO:0006281">
    <property type="term" value="P:DNA repair"/>
    <property type="evidence" value="ECO:0007669"/>
    <property type="project" value="TreeGrafter"/>
</dbReference>
<evidence type="ECO:0000256" key="4">
    <source>
        <dbReference type="ARBA" id="ARBA00022723"/>
    </source>
</evidence>
<evidence type="ECO:0000256" key="6">
    <source>
        <dbReference type="ARBA" id="ARBA00023029"/>
    </source>
</evidence>
<keyword evidence="7" id="KW-0238">DNA-binding</keyword>
<dbReference type="PROSITE" id="PS52039">
    <property type="entry name" value="TOPO_IA_2"/>
    <property type="match status" value="1"/>
</dbReference>
<comment type="catalytic activity">
    <reaction evidence="1">
        <text>ATP-independent breakage of single-stranded DNA, followed by passage and rejoining.</text>
        <dbReference type="EC" id="5.6.2.1"/>
    </reaction>
</comment>
<keyword evidence="4" id="KW-0479">Metal-binding</keyword>
<dbReference type="Gene3D" id="3.40.50.140">
    <property type="match status" value="1"/>
</dbReference>
<dbReference type="CDD" id="cd03362">
    <property type="entry name" value="TOPRIM_TopoIA_TopoIII"/>
    <property type="match status" value="1"/>
</dbReference>
<dbReference type="InterPro" id="IPR003601">
    <property type="entry name" value="Topo_IA_2"/>
</dbReference>
<dbReference type="eggNOG" id="COG0550">
    <property type="taxonomic scope" value="Bacteria"/>
</dbReference>
<dbReference type="PANTHER" id="PTHR11390:SF21">
    <property type="entry name" value="DNA TOPOISOMERASE 3-ALPHA"/>
    <property type="match status" value="1"/>
</dbReference>
<dbReference type="NCBIfam" id="TIGR01056">
    <property type="entry name" value="topB"/>
    <property type="match status" value="1"/>
</dbReference>
<evidence type="ECO:0000259" key="15">
    <source>
        <dbReference type="PROSITE" id="PS52039"/>
    </source>
</evidence>
<dbReference type="GO" id="GO:0003677">
    <property type="term" value="F:DNA binding"/>
    <property type="evidence" value="ECO:0007669"/>
    <property type="project" value="UniProtKB-KW"/>
</dbReference>
<evidence type="ECO:0000256" key="12">
    <source>
        <dbReference type="ARBA" id="ARBA00032877"/>
    </source>
</evidence>
<evidence type="ECO:0000256" key="13">
    <source>
        <dbReference type="SAM" id="MobiDB-lite"/>
    </source>
</evidence>
<dbReference type="CDD" id="cd00186">
    <property type="entry name" value="TOP1Ac"/>
    <property type="match status" value="1"/>
</dbReference>
<proteinExistence type="inferred from homology"/>
<dbReference type="InterPro" id="IPR000380">
    <property type="entry name" value="Topo_IA"/>
</dbReference>
<feature type="compositionally biased region" description="Acidic residues" evidence="13">
    <location>
        <begin position="446"/>
        <end position="456"/>
    </location>
</feature>
<evidence type="ECO:0000256" key="3">
    <source>
        <dbReference type="ARBA" id="ARBA00012891"/>
    </source>
</evidence>
<dbReference type="InterPro" id="IPR003602">
    <property type="entry name" value="Topo_IA_DNA-bd_dom"/>
</dbReference>
<accession>E0I7V6</accession>
<reference evidence="16 17" key="1">
    <citation type="submission" date="2010-07" db="EMBL/GenBank/DDBJ databases">
        <title>The draft genome of Paenibacillus curdlanolyticus YK9.</title>
        <authorList>
            <consortium name="US DOE Joint Genome Institute (JGI-PGF)"/>
            <person name="Lucas S."/>
            <person name="Copeland A."/>
            <person name="Lapidus A."/>
            <person name="Cheng J.-F."/>
            <person name="Bruce D."/>
            <person name="Goodwin L."/>
            <person name="Pitluck S."/>
            <person name="Land M.L."/>
            <person name="Hauser L."/>
            <person name="Chang Y.-J."/>
            <person name="Jeffries C."/>
            <person name="Anderson I.J."/>
            <person name="Johnson E."/>
            <person name="Loganathan U."/>
            <person name="Mulhopadhyay B."/>
            <person name="Kyrpides N."/>
            <person name="Woyke T.J."/>
        </authorList>
    </citation>
    <scope>NUCLEOTIDE SEQUENCE [LARGE SCALE GENOMIC DNA]</scope>
    <source>
        <strain evidence="16 17">YK9</strain>
    </source>
</reference>
<evidence type="ECO:0000259" key="14">
    <source>
        <dbReference type="PROSITE" id="PS50880"/>
    </source>
</evidence>
<dbReference type="InterPro" id="IPR013825">
    <property type="entry name" value="Topo_IA_cen_sub2"/>
</dbReference>
<evidence type="ECO:0000256" key="9">
    <source>
        <dbReference type="ARBA" id="ARBA00030003"/>
    </source>
</evidence>
<evidence type="ECO:0000313" key="17">
    <source>
        <dbReference type="Proteomes" id="UP000005387"/>
    </source>
</evidence>
<evidence type="ECO:0000256" key="7">
    <source>
        <dbReference type="ARBA" id="ARBA00023125"/>
    </source>
</evidence>
<dbReference type="InterPro" id="IPR023406">
    <property type="entry name" value="Topo_IA_AS"/>
</dbReference>
<evidence type="ECO:0000256" key="5">
    <source>
        <dbReference type="ARBA" id="ARBA00022842"/>
    </source>
</evidence>
<dbReference type="InterPro" id="IPR013497">
    <property type="entry name" value="Topo_IA_cen"/>
</dbReference>
<dbReference type="AlphaFoldDB" id="E0I7V6"/>
<dbReference type="NCBIfam" id="NF005829">
    <property type="entry name" value="PRK07726.1"/>
    <property type="match status" value="1"/>
</dbReference>
<dbReference type="InterPro" id="IPR006171">
    <property type="entry name" value="TOPRIM_dom"/>
</dbReference>
<dbReference type="InterPro" id="IPR013826">
    <property type="entry name" value="Topo_IA_cen_sub3"/>
</dbReference>
<dbReference type="GO" id="GO:0043597">
    <property type="term" value="C:cytoplasmic replication fork"/>
    <property type="evidence" value="ECO:0007669"/>
    <property type="project" value="TreeGrafter"/>
</dbReference>
<dbReference type="EC" id="5.6.2.1" evidence="3"/>
<evidence type="ECO:0000256" key="8">
    <source>
        <dbReference type="ARBA" id="ARBA00023235"/>
    </source>
</evidence>
<dbReference type="PANTHER" id="PTHR11390">
    <property type="entry name" value="PROKARYOTIC DNA TOPOISOMERASE"/>
    <property type="match status" value="1"/>
</dbReference>
<keyword evidence="17" id="KW-1185">Reference proteome</keyword>
<dbReference type="InterPro" id="IPR005738">
    <property type="entry name" value="TopoIII"/>
</dbReference>
<dbReference type="RefSeq" id="WP_006037718.1">
    <property type="nucleotide sequence ID" value="NZ_AEDD01000004.1"/>
</dbReference>
<name>E0I7V6_9BACL</name>
<dbReference type="STRING" id="717606.PaecuDRAFT_1707"/>
<keyword evidence="6" id="KW-0799">Topoisomerase</keyword>
<dbReference type="InterPro" id="IPR023405">
    <property type="entry name" value="Topo_IA_core_domain"/>
</dbReference>
<dbReference type="EMBL" id="AEDD01000004">
    <property type="protein sequence ID" value="EFM11261.1"/>
    <property type="molecule type" value="Genomic_DNA"/>
</dbReference>
<dbReference type="OrthoDB" id="9803554at2"/>
<dbReference type="SMART" id="SM00493">
    <property type="entry name" value="TOPRIM"/>
    <property type="match status" value="1"/>
</dbReference>
<evidence type="ECO:0000256" key="1">
    <source>
        <dbReference type="ARBA" id="ARBA00000213"/>
    </source>
</evidence>
<gene>
    <name evidence="16" type="ORF">PaecuDRAFT_1707</name>
</gene>
<dbReference type="SMART" id="SM00436">
    <property type="entry name" value="TOP1Bc"/>
    <property type="match status" value="1"/>
</dbReference>
<dbReference type="Gene3D" id="2.70.20.10">
    <property type="entry name" value="Topoisomerase I, domain 3"/>
    <property type="match status" value="1"/>
</dbReference>
<evidence type="ECO:0000256" key="11">
    <source>
        <dbReference type="ARBA" id="ARBA00032235"/>
    </source>
</evidence>
<dbReference type="GO" id="GO:0006310">
    <property type="term" value="P:DNA recombination"/>
    <property type="evidence" value="ECO:0007669"/>
    <property type="project" value="TreeGrafter"/>
</dbReference>
<dbReference type="Gene3D" id="1.10.290.10">
    <property type="entry name" value="Topoisomerase I, domain 4"/>
    <property type="match status" value="1"/>
</dbReference>
<comment type="similarity">
    <text evidence="2">Belongs to the type IA topoisomerase family.</text>
</comment>
<dbReference type="GO" id="GO:0046872">
    <property type="term" value="F:metal ion binding"/>
    <property type="evidence" value="ECO:0007669"/>
    <property type="project" value="UniProtKB-KW"/>
</dbReference>
<dbReference type="Gene3D" id="1.10.460.10">
    <property type="entry name" value="Topoisomerase I, domain 2"/>
    <property type="match status" value="1"/>
</dbReference>
<protein>
    <recommendedName>
        <fullName evidence="3">DNA topoisomerase</fullName>
        <ecNumber evidence="3">5.6.2.1</ecNumber>
    </recommendedName>
    <alternativeName>
        <fullName evidence="12">Omega-protein</fullName>
    </alternativeName>
    <alternativeName>
        <fullName evidence="11">Relaxing enzyme</fullName>
    </alternativeName>
    <alternativeName>
        <fullName evidence="9">Swivelase</fullName>
    </alternativeName>
    <alternativeName>
        <fullName evidence="10">Untwisting enzyme</fullName>
    </alternativeName>
</protein>
<feature type="region of interest" description="Disordered" evidence="13">
    <location>
        <begin position="443"/>
        <end position="477"/>
    </location>
</feature>
<sequence length="739" mass="82131">MKSLVLAEKPSVAREIARVLGCTNKNKSYIEGPKYVVSWALGHLVGLSEPEDYDPKYKTWNLEDLPIMPGKMTLKPLKETAGQFRAVLQLCRRSDISELIIATDSGREGELVARWIMELAHWKKPFKRLWISSQTDKAIKDGFASLKPGRDYDRLYASAVCRAEADWLVGLNVTRALTSKYNAQLSAGRVQTPTLAMMMDREREINGFQPKPYWTVSADFGEFQAAWRSGDGHDGRLWERAEAEAIIARTSGPGKQASVEQLRTTERSELHPQAYDLTELQRDANKRLGFSAKQTSNVLQRLYEQHKLVTYPRTDSRYLSSDMVPTLKGRLESVAVGPYAPLARKLLRSPLPVTKRIVDDSKVSDHHAIIPTEQYVNLSALSPEERKLHELIVRRFLALFAPPCRYDETSVVLRVGDDRFYARGNVLKDAGWKEAYGGVQAADFSGGEDDGADEDSSNGSAAGTGGGSRGAGQLLPPLAKGQKLPVKMSRFREQQTQPPARYNEAGLLTKMEKYGLGTPATRADIIEKLLSSQTIDRQGNRLVPTGKGKQLIELVADDLRSPELTAAWERELERIAKGQGDAKRFMADIRQKASAWVNEVKQETKEYKPHNLSHARCPECSKPMIEINGKRGKSLVCQDRECGYRRSAEPALSNKRCPQCRKKMEIHTGKAGKYAQCRKCNVIEMLEDKAGGGGGGRGGRINKHQQSRMVEQFSDKVTLSGGLADALKAALEGKGDSSK</sequence>
<organism evidence="16 17">
    <name type="scientific">Paenibacillus curdlanolyticus YK9</name>
    <dbReference type="NCBI Taxonomy" id="717606"/>
    <lineage>
        <taxon>Bacteria</taxon>
        <taxon>Bacillati</taxon>
        <taxon>Bacillota</taxon>
        <taxon>Bacilli</taxon>
        <taxon>Bacillales</taxon>
        <taxon>Paenibacillaceae</taxon>
        <taxon>Paenibacillus</taxon>
    </lineage>
</organism>
<evidence type="ECO:0000256" key="10">
    <source>
        <dbReference type="ARBA" id="ARBA00031985"/>
    </source>
</evidence>
<keyword evidence="8 16" id="KW-0413">Isomerase</keyword>
<dbReference type="Proteomes" id="UP000005387">
    <property type="component" value="Unassembled WGS sequence"/>
</dbReference>
<dbReference type="InterPro" id="IPR034144">
    <property type="entry name" value="TOPRIM_TopoIII"/>
</dbReference>
<dbReference type="Pfam" id="PF01751">
    <property type="entry name" value="Toprim"/>
    <property type="match status" value="1"/>
</dbReference>
<dbReference type="SUPFAM" id="SSF56712">
    <property type="entry name" value="Prokaryotic type I DNA topoisomerase"/>
    <property type="match status" value="1"/>
</dbReference>
<keyword evidence="5" id="KW-0460">Magnesium</keyword>
<evidence type="ECO:0000313" key="16">
    <source>
        <dbReference type="EMBL" id="EFM11261.1"/>
    </source>
</evidence>
<dbReference type="PRINTS" id="PR00417">
    <property type="entry name" value="PRTPISMRASEI"/>
</dbReference>
<dbReference type="SMART" id="SM00437">
    <property type="entry name" value="TOP1Ac"/>
    <property type="match status" value="1"/>
</dbReference>
<dbReference type="InterPro" id="IPR013824">
    <property type="entry name" value="Topo_IA_cen_sub1"/>
</dbReference>